<dbReference type="GO" id="GO:0005634">
    <property type="term" value="C:nucleus"/>
    <property type="evidence" value="ECO:0007669"/>
    <property type="project" value="UniProtKB-SubCell"/>
</dbReference>
<evidence type="ECO:0008006" key="10">
    <source>
        <dbReference type="Google" id="ProtNLM"/>
    </source>
</evidence>
<dbReference type="InterPro" id="IPR040454">
    <property type="entry name" value="TF_IIIC_Tfc1/Sfc1"/>
</dbReference>
<dbReference type="GO" id="GO:0001002">
    <property type="term" value="F:RNA polymerase III type 1 promoter sequence-specific DNA binding"/>
    <property type="evidence" value="ECO:0007669"/>
    <property type="project" value="TreeGrafter"/>
</dbReference>
<dbReference type="Pfam" id="PF17682">
    <property type="entry name" value="Tau95_N"/>
    <property type="match status" value="1"/>
</dbReference>
<reference evidence="8 9" key="1">
    <citation type="submission" date="2021-07" db="EMBL/GenBank/DDBJ databases">
        <title>The Aristolochia fimbriata genome: insights into angiosperm evolution, floral development and chemical biosynthesis.</title>
        <authorList>
            <person name="Jiao Y."/>
        </authorList>
    </citation>
    <scope>NUCLEOTIDE SEQUENCE [LARGE SCALE GENOMIC DNA]</scope>
    <source>
        <strain evidence="8">IBCAS-2021</strain>
        <tissue evidence="8">Leaf</tissue>
    </source>
</reference>
<dbReference type="GO" id="GO:0006384">
    <property type="term" value="P:transcription initiation at RNA polymerase III promoter"/>
    <property type="evidence" value="ECO:0007669"/>
    <property type="project" value="InterPro"/>
</dbReference>
<evidence type="ECO:0000256" key="2">
    <source>
        <dbReference type="ARBA" id="ARBA00023125"/>
    </source>
</evidence>
<evidence type="ECO:0000256" key="1">
    <source>
        <dbReference type="ARBA" id="ARBA00004123"/>
    </source>
</evidence>
<feature type="domain" description="Transcription factor IIIC subunit 5 HTH" evidence="6">
    <location>
        <begin position="192"/>
        <end position="344"/>
    </location>
</feature>
<comment type="caution">
    <text evidence="8">The sequence shown here is derived from an EMBL/GenBank/DDBJ whole genome shotgun (WGS) entry which is preliminary data.</text>
</comment>
<evidence type="ECO:0000256" key="3">
    <source>
        <dbReference type="ARBA" id="ARBA00023163"/>
    </source>
</evidence>
<dbReference type="InterPro" id="IPR019136">
    <property type="entry name" value="TF_IIIC_su-5_HTH"/>
</dbReference>
<dbReference type="Gene3D" id="3.30.200.160">
    <property type="entry name" value="TFIIIC, subcomplex tauA, subunit Sfc1, barrel domain"/>
    <property type="match status" value="1"/>
</dbReference>
<keyword evidence="4" id="KW-0539">Nucleus</keyword>
<accession>A0AAV7F8H5</accession>
<comment type="subcellular location">
    <subcellularLocation>
        <location evidence="1">Nucleus</location>
    </subcellularLocation>
</comment>
<keyword evidence="3" id="KW-0804">Transcription</keyword>
<feature type="region of interest" description="Disordered" evidence="5">
    <location>
        <begin position="495"/>
        <end position="537"/>
    </location>
</feature>
<proteinExistence type="predicted"/>
<organism evidence="8 9">
    <name type="scientific">Aristolochia fimbriata</name>
    <name type="common">White veined hardy Dutchman's pipe vine</name>
    <dbReference type="NCBI Taxonomy" id="158543"/>
    <lineage>
        <taxon>Eukaryota</taxon>
        <taxon>Viridiplantae</taxon>
        <taxon>Streptophyta</taxon>
        <taxon>Embryophyta</taxon>
        <taxon>Tracheophyta</taxon>
        <taxon>Spermatophyta</taxon>
        <taxon>Magnoliopsida</taxon>
        <taxon>Magnoliidae</taxon>
        <taxon>Piperales</taxon>
        <taxon>Aristolochiaceae</taxon>
        <taxon>Aristolochia</taxon>
    </lineage>
</organism>
<evidence type="ECO:0000256" key="4">
    <source>
        <dbReference type="ARBA" id="ARBA00023242"/>
    </source>
</evidence>
<evidence type="ECO:0000313" key="8">
    <source>
        <dbReference type="EMBL" id="KAG9456371.1"/>
    </source>
</evidence>
<dbReference type="Proteomes" id="UP000825729">
    <property type="component" value="Unassembled WGS sequence"/>
</dbReference>
<keyword evidence="9" id="KW-1185">Reference proteome</keyword>
<feature type="compositionally biased region" description="Low complexity" evidence="5">
    <location>
        <begin position="86"/>
        <end position="112"/>
    </location>
</feature>
<dbReference type="InterPro" id="IPR041499">
    <property type="entry name" value="Tfc1/Sfc1_N"/>
</dbReference>
<evidence type="ECO:0000313" key="9">
    <source>
        <dbReference type="Proteomes" id="UP000825729"/>
    </source>
</evidence>
<evidence type="ECO:0000256" key="5">
    <source>
        <dbReference type="SAM" id="MobiDB-lite"/>
    </source>
</evidence>
<name>A0AAV7F8H5_ARIFI</name>
<dbReference type="InterPro" id="IPR042536">
    <property type="entry name" value="TFIIIC_tauA_Sfc1"/>
</dbReference>
<dbReference type="GO" id="GO:0000127">
    <property type="term" value="C:transcription factor TFIIIC complex"/>
    <property type="evidence" value="ECO:0007669"/>
    <property type="project" value="InterPro"/>
</dbReference>
<feature type="region of interest" description="Disordered" evidence="5">
    <location>
        <begin position="86"/>
        <end position="115"/>
    </location>
</feature>
<dbReference type="PANTHER" id="PTHR13230:SF5">
    <property type="entry name" value="GENERAL TRANSCRIPTION FACTOR 3C POLYPEPTIDE 5"/>
    <property type="match status" value="1"/>
</dbReference>
<dbReference type="EMBL" id="JAINDJ010000002">
    <property type="protein sequence ID" value="KAG9456371.1"/>
    <property type="molecule type" value="Genomic_DNA"/>
</dbReference>
<keyword evidence="2" id="KW-0238">DNA-binding</keyword>
<protein>
    <recommendedName>
        <fullName evidence="10">General transcription factor 3C polypeptide 5</fullName>
    </recommendedName>
</protein>
<dbReference type="AlphaFoldDB" id="A0AAV7F8H5"/>
<dbReference type="PANTHER" id="PTHR13230">
    <property type="entry name" value="GENERAL TRANSCRIPTION FACTOR IIIC, POLYPEPTIDE 5"/>
    <property type="match status" value="1"/>
</dbReference>
<sequence length="602" mass="68580">MGLIKDGTVSGVLPEATAFAVHYPGYPSSTSRAIETLGGIDEIAQARSSRPCSLELRFRPEDPYSHPAFGELRSCSNLLLRISKSNANSEQTSTTSQSTVKSQSNTQSKSVVGGTSDIVDAEKGEEESPAQVSAEIVARISEAYHFDGMVDYQYVPAVHAEEARRKRPWAEAEPDFDKVGLSDIDQDNIMLLVPPFFTLKDIPENLVLRPCAALHAKQKLEGVVQHHWEMDIEPCLAINFDIKDILIISYYMNWESHIPQGSGQWELQMVVSKLFDERPIWPKRSVQERLVRDGLKVSDDLLKRLLFRAAYYFSKGPFGHFWIRKGYDPRKNSESRMYQRIEFRIPHQLRKSGDMTVLEELKPSWRDICEFRAFPSKSFSSLQLFELADDYIRQEIRKPVEQSMCTIQTGWFSKACFHCLKLRVSVRFYSIFPRTSAADLLKAACDSFEKSKRLQVLSTDSRHGDREHQHVNKEAADQPSRSPVIRSVDVEVTCNDDNIDGEEENDHELEEEEEEEKEYDEFGLSNVGAGDMDFSLEEGSYPVGENIPNNYLQEILGGLSFTKDNNETGDELHEADMNDGVYQIYEQDSEDEDDYADDYGDF</sequence>
<evidence type="ECO:0000259" key="7">
    <source>
        <dbReference type="Pfam" id="PF17682"/>
    </source>
</evidence>
<feature type="region of interest" description="Disordered" evidence="5">
    <location>
        <begin position="456"/>
        <end position="482"/>
    </location>
</feature>
<feature type="compositionally biased region" description="Acidic residues" evidence="5">
    <location>
        <begin position="497"/>
        <end position="521"/>
    </location>
</feature>
<feature type="compositionally biased region" description="Basic and acidic residues" evidence="5">
    <location>
        <begin position="460"/>
        <end position="476"/>
    </location>
</feature>
<dbReference type="GO" id="GO:0001003">
    <property type="term" value="F:RNA polymerase III type 2 promoter sequence-specific DNA binding"/>
    <property type="evidence" value="ECO:0007669"/>
    <property type="project" value="TreeGrafter"/>
</dbReference>
<dbReference type="Pfam" id="PF09734">
    <property type="entry name" value="Tau95"/>
    <property type="match status" value="1"/>
</dbReference>
<gene>
    <name evidence="8" type="ORF">H6P81_000879</name>
</gene>
<feature type="domain" description="Transcription factor IIIC subunit Tfc1/Sfc1 triple barrel" evidence="7">
    <location>
        <begin position="20"/>
        <end position="154"/>
    </location>
</feature>
<evidence type="ECO:0000259" key="6">
    <source>
        <dbReference type="Pfam" id="PF09734"/>
    </source>
</evidence>